<proteinExistence type="predicted"/>
<evidence type="ECO:0000313" key="3">
    <source>
        <dbReference type="Proteomes" id="UP001597472"/>
    </source>
</evidence>
<dbReference type="SUPFAM" id="SSF56322">
    <property type="entry name" value="ADC synthase"/>
    <property type="match status" value="1"/>
</dbReference>
<organism evidence="2 3">
    <name type="scientific">Bizionia sediminis</name>
    <dbReference type="NCBI Taxonomy" id="1737064"/>
    <lineage>
        <taxon>Bacteria</taxon>
        <taxon>Pseudomonadati</taxon>
        <taxon>Bacteroidota</taxon>
        <taxon>Flavobacteriia</taxon>
        <taxon>Flavobacteriales</taxon>
        <taxon>Flavobacteriaceae</taxon>
        <taxon>Bizionia</taxon>
    </lineage>
</organism>
<accession>A0ABW5KQ53</accession>
<dbReference type="InterPro" id="IPR015890">
    <property type="entry name" value="Chorismate_C"/>
</dbReference>
<evidence type="ECO:0000313" key="2">
    <source>
        <dbReference type="EMBL" id="MFD2550756.1"/>
    </source>
</evidence>
<feature type="domain" description="Chorismate-utilising enzyme C-terminal" evidence="1">
    <location>
        <begin position="103"/>
        <end position="369"/>
    </location>
</feature>
<dbReference type="InterPro" id="IPR005801">
    <property type="entry name" value="ADC_synthase"/>
</dbReference>
<protein>
    <submittedName>
        <fullName evidence="2">Chorismate-binding protein</fullName>
    </submittedName>
</protein>
<dbReference type="Proteomes" id="UP001597472">
    <property type="component" value="Unassembled WGS sequence"/>
</dbReference>
<gene>
    <name evidence="2" type="ORF">ACFSQP_02900</name>
</gene>
<evidence type="ECO:0000259" key="1">
    <source>
        <dbReference type="Pfam" id="PF00425"/>
    </source>
</evidence>
<dbReference type="PANTHER" id="PTHR42839">
    <property type="entry name" value="ISOCHORISMATE SYNTHASE ENTC"/>
    <property type="match status" value="1"/>
</dbReference>
<name>A0ABW5KQ53_9FLAO</name>
<dbReference type="Gene3D" id="3.60.120.10">
    <property type="entry name" value="Anthranilate synthase"/>
    <property type="match status" value="1"/>
</dbReference>
<dbReference type="Pfam" id="PF00425">
    <property type="entry name" value="Chorismate_bind"/>
    <property type="match status" value="1"/>
</dbReference>
<dbReference type="RefSeq" id="WP_376891631.1">
    <property type="nucleotide sequence ID" value="NZ_JBHULS010000001.1"/>
</dbReference>
<reference evidence="3" key="1">
    <citation type="journal article" date="2019" name="Int. J. Syst. Evol. Microbiol.">
        <title>The Global Catalogue of Microorganisms (GCM) 10K type strain sequencing project: providing services to taxonomists for standard genome sequencing and annotation.</title>
        <authorList>
            <consortium name="The Broad Institute Genomics Platform"/>
            <consortium name="The Broad Institute Genome Sequencing Center for Infectious Disease"/>
            <person name="Wu L."/>
            <person name="Ma J."/>
        </authorList>
    </citation>
    <scope>NUCLEOTIDE SEQUENCE [LARGE SCALE GENOMIC DNA]</scope>
    <source>
        <strain evidence="3">KCTC 42587</strain>
    </source>
</reference>
<comment type="caution">
    <text evidence="2">The sequence shown here is derived from an EMBL/GenBank/DDBJ whole genome shotgun (WGS) entry which is preliminary data.</text>
</comment>
<dbReference type="PANTHER" id="PTHR42839:SF2">
    <property type="entry name" value="ISOCHORISMATE SYNTHASE ENTC"/>
    <property type="match status" value="1"/>
</dbReference>
<dbReference type="EMBL" id="JBHULS010000001">
    <property type="protein sequence ID" value="MFD2550756.1"/>
    <property type="molecule type" value="Genomic_DNA"/>
</dbReference>
<sequence>MTFSVFFEEIQNQFAQNLPLVAYKMGQEAPIKAFLQENDRLYKTSSFEESGFVLAPFNLEQGSILIPSMHAKMLTTSAVNPDLSRDANIALKNTLENPSAREKEAHIELIKKGITAIQNKEFTKVVLSRQELQTVNKNSALDIFTWLLQSYPSAFVYIWFHPKVGLWLGATPETLLQIENKTFKTMSLAGTQTYKNTNSITWGAKELDEQNIVTKFITAQLAPYLTNLTVSDTETIRAGNLLHLKTLITGELSNMQTNLKNIIAALHPTPAVCGLPKEAAKTFINSQENYDREFYTGFLGELHVKKIQSRNTNRRNVENNAYAHIKTVSNLFVNLRCMQIKDKTALIYVGGGITQDSNPDKEWEETVAKSATMKKVL</sequence>
<keyword evidence="3" id="KW-1185">Reference proteome</keyword>